<dbReference type="NCBIfam" id="TIGR00756">
    <property type="entry name" value="PPR"/>
    <property type="match status" value="3"/>
</dbReference>
<feature type="repeat" description="PPR" evidence="2">
    <location>
        <begin position="375"/>
        <end position="409"/>
    </location>
</feature>
<feature type="repeat" description="PPR" evidence="2">
    <location>
        <begin position="551"/>
        <end position="585"/>
    </location>
</feature>
<feature type="repeat" description="PPR" evidence="2">
    <location>
        <begin position="515"/>
        <end position="549"/>
    </location>
</feature>
<keyword evidence="5" id="KW-1185">Reference proteome</keyword>
<accession>A0AAV7F3M1</accession>
<protein>
    <recommendedName>
        <fullName evidence="6">Pentatricopeptide repeat-containing protein</fullName>
    </recommendedName>
</protein>
<gene>
    <name evidence="4" type="ORF">H6P81_008205</name>
</gene>
<feature type="repeat" description="PPR" evidence="2">
    <location>
        <begin position="655"/>
        <end position="689"/>
    </location>
</feature>
<proteinExistence type="predicted"/>
<dbReference type="Gene3D" id="1.25.40.10">
    <property type="entry name" value="Tetratricopeptide repeat domain"/>
    <property type="match status" value="2"/>
</dbReference>
<dbReference type="AlphaFoldDB" id="A0AAV7F3M1"/>
<feature type="region of interest" description="Disordered" evidence="3">
    <location>
        <begin position="239"/>
        <end position="258"/>
    </location>
</feature>
<evidence type="ECO:0000256" key="2">
    <source>
        <dbReference type="PROSITE-ProRule" id="PRU00708"/>
    </source>
</evidence>
<dbReference type="PANTHER" id="PTHR46862">
    <property type="entry name" value="OS07G0661900 PROTEIN"/>
    <property type="match status" value="1"/>
</dbReference>
<feature type="repeat" description="PPR" evidence="2">
    <location>
        <begin position="445"/>
        <end position="479"/>
    </location>
</feature>
<organism evidence="4 5">
    <name type="scientific">Aristolochia fimbriata</name>
    <name type="common">White veined hardy Dutchman's pipe vine</name>
    <dbReference type="NCBI Taxonomy" id="158543"/>
    <lineage>
        <taxon>Eukaryota</taxon>
        <taxon>Viridiplantae</taxon>
        <taxon>Streptophyta</taxon>
        <taxon>Embryophyta</taxon>
        <taxon>Tracheophyta</taxon>
        <taxon>Spermatophyta</taxon>
        <taxon>Magnoliopsida</taxon>
        <taxon>Magnoliidae</taxon>
        <taxon>Piperales</taxon>
        <taxon>Aristolochiaceae</taxon>
        <taxon>Aristolochia</taxon>
    </lineage>
</organism>
<sequence>MKTFFYRSAVAKLRSARALPLATMSLPHPTFSYRRCLLNAVSFGGEKPESSKPVTDFYSCRYFHSSQDNALMVSDAEPRPEDEEVTDETMNEFLSRFVHKIRGNLVEVYPYYDKETIDAMLLVICQKVVSELERGTDGEMLDASLKYQSLDLSQDLWNTIWQVSQEVLEDMRKEMRKEQMKRLLQSDDVKEMSRFASDIGIRGDMLRELRFKWAREKLEESEFYQSLELRRQEILQQEKGVEEKGAEGADVRGDDSKQKVVTLPQRRGKIKYKIYGLDLSSSKWEEVADRIHEAERYIAPEEPKEITGKCKLVTQKIFNLKEEDDPSPLLVEWAELLKPAKVDWLALLDRLRDCNPSVYFKVAEIVLDEKSFEANCSDYTRLIDHYAKESDVDNAERILRKMTETGINPDVTTSTVLFHLYSKTNNLDRAKNAFEHLRSQGIRPDIGIYTSMIMAYVNGGDPKSGEHLMREMEGRGIAPTKEIYMELLRAFAQLGHIDGARRMFTSMNFAGFQTSLEMYALLLEVYGHKGDSDLARSTFDEMRKQGGHKPDDRCTASVMAAYEKNNALDKALGLLIELEKEGFKPGIATNAVMVDWLVKLQLFDEAEQLLGKMGESGEVKLRLQISLCDMYARLGLEKKALEALRIVESKKELLKATDYERIIRGFLAGGLEQEAVKVHDQMQKEGFPSSESLNVSIMAVCAKPSTAPRTAPIGAGRQEPFQRLKSK</sequence>
<keyword evidence="1" id="KW-0677">Repeat</keyword>
<evidence type="ECO:0000313" key="5">
    <source>
        <dbReference type="Proteomes" id="UP000825729"/>
    </source>
</evidence>
<reference evidence="4 5" key="1">
    <citation type="submission" date="2021-07" db="EMBL/GenBank/DDBJ databases">
        <title>The Aristolochia fimbriata genome: insights into angiosperm evolution, floral development and chemical biosynthesis.</title>
        <authorList>
            <person name="Jiao Y."/>
        </authorList>
    </citation>
    <scope>NUCLEOTIDE SEQUENCE [LARGE SCALE GENOMIC DNA]</scope>
    <source>
        <strain evidence="4">IBCAS-2021</strain>
        <tissue evidence="4">Leaf</tissue>
    </source>
</reference>
<dbReference type="Proteomes" id="UP000825729">
    <property type="component" value="Unassembled WGS sequence"/>
</dbReference>
<dbReference type="InterPro" id="IPR002885">
    <property type="entry name" value="PPR_rpt"/>
</dbReference>
<dbReference type="PROSITE" id="PS51375">
    <property type="entry name" value="PPR"/>
    <property type="match status" value="6"/>
</dbReference>
<name>A0AAV7F3M1_ARIFI</name>
<evidence type="ECO:0000256" key="3">
    <source>
        <dbReference type="SAM" id="MobiDB-lite"/>
    </source>
</evidence>
<evidence type="ECO:0008006" key="6">
    <source>
        <dbReference type="Google" id="ProtNLM"/>
    </source>
</evidence>
<dbReference type="PANTHER" id="PTHR46862:SF2">
    <property type="entry name" value="OS02G0611400 PROTEIN"/>
    <property type="match status" value="1"/>
</dbReference>
<dbReference type="Pfam" id="PF13812">
    <property type="entry name" value="PPR_3"/>
    <property type="match status" value="2"/>
</dbReference>
<dbReference type="Pfam" id="PF01535">
    <property type="entry name" value="PPR"/>
    <property type="match status" value="3"/>
</dbReference>
<comment type="caution">
    <text evidence="4">The sequence shown here is derived from an EMBL/GenBank/DDBJ whole genome shotgun (WGS) entry which is preliminary data.</text>
</comment>
<evidence type="ECO:0000256" key="1">
    <source>
        <dbReference type="ARBA" id="ARBA00022737"/>
    </source>
</evidence>
<feature type="region of interest" description="Disordered" evidence="3">
    <location>
        <begin position="708"/>
        <end position="727"/>
    </location>
</feature>
<dbReference type="InterPro" id="IPR011990">
    <property type="entry name" value="TPR-like_helical_dom_sf"/>
</dbReference>
<evidence type="ECO:0000313" key="4">
    <source>
        <dbReference type="EMBL" id="KAG9455301.1"/>
    </source>
</evidence>
<dbReference type="EMBL" id="JAINDJ010000003">
    <property type="protein sequence ID" value="KAG9455301.1"/>
    <property type="molecule type" value="Genomic_DNA"/>
</dbReference>
<feature type="repeat" description="PPR" evidence="2">
    <location>
        <begin position="410"/>
        <end position="444"/>
    </location>
</feature>